<evidence type="ECO:0000256" key="10">
    <source>
        <dbReference type="ARBA" id="ARBA00060965"/>
    </source>
</evidence>
<dbReference type="Pfam" id="PF00579">
    <property type="entry name" value="tRNA-synt_1b"/>
    <property type="match status" value="1"/>
</dbReference>
<dbReference type="NCBIfam" id="TIGR00234">
    <property type="entry name" value="tyrS"/>
    <property type="match status" value="1"/>
</dbReference>
<evidence type="ECO:0000313" key="14">
    <source>
        <dbReference type="EMBL" id="OXM13468.1"/>
    </source>
</evidence>
<dbReference type="PRINTS" id="PR01040">
    <property type="entry name" value="TRNASYNTHTYR"/>
</dbReference>
<dbReference type="AlphaFoldDB" id="A0A229NUE5"/>
<dbReference type="EC" id="6.1.1.1" evidence="11"/>
<feature type="binding site" evidence="11">
    <location>
        <position position="43"/>
    </location>
    <ligand>
        <name>L-tyrosine</name>
        <dbReference type="ChEBI" id="CHEBI:58315"/>
    </ligand>
</feature>
<protein>
    <recommendedName>
        <fullName evidence="11">Tyrosine--tRNA ligase</fullName>
        <ecNumber evidence="11">6.1.1.1</ecNumber>
    </recommendedName>
    <alternativeName>
        <fullName evidence="11">Tyrosyl-tRNA synthetase</fullName>
        <shortName evidence="11">TyrRS</shortName>
    </alternativeName>
</protein>
<feature type="short sequence motif" description="'HIGH' region" evidence="11">
    <location>
        <begin position="48"/>
        <end position="57"/>
    </location>
</feature>
<dbReference type="RefSeq" id="WP_089526173.1">
    <property type="nucleotide sequence ID" value="NZ_NMUQ01000003.1"/>
</dbReference>
<keyword evidence="6 12" id="KW-0694">RNA-binding</keyword>
<dbReference type="SUPFAM" id="SSF55174">
    <property type="entry name" value="Alpha-L RNA-binding motif"/>
    <property type="match status" value="1"/>
</dbReference>
<comment type="caution">
    <text evidence="14">The sequence shown here is derived from an EMBL/GenBank/DDBJ whole genome shotgun (WGS) entry which is preliminary data.</text>
</comment>
<evidence type="ECO:0000256" key="1">
    <source>
        <dbReference type="ARBA" id="ARBA00004496"/>
    </source>
</evidence>
<dbReference type="InterPro" id="IPR002305">
    <property type="entry name" value="aa-tRNA-synth_Ic"/>
</dbReference>
<comment type="subcellular location">
    <subcellularLocation>
        <location evidence="1 11">Cytoplasm</location>
    </subcellularLocation>
</comment>
<comment type="catalytic activity">
    <reaction evidence="9 11">
        <text>tRNA(Tyr) + L-tyrosine + ATP = L-tyrosyl-tRNA(Tyr) + AMP + diphosphate + H(+)</text>
        <dbReference type="Rhea" id="RHEA:10220"/>
        <dbReference type="Rhea" id="RHEA-COMP:9706"/>
        <dbReference type="Rhea" id="RHEA-COMP:9707"/>
        <dbReference type="ChEBI" id="CHEBI:15378"/>
        <dbReference type="ChEBI" id="CHEBI:30616"/>
        <dbReference type="ChEBI" id="CHEBI:33019"/>
        <dbReference type="ChEBI" id="CHEBI:58315"/>
        <dbReference type="ChEBI" id="CHEBI:78442"/>
        <dbReference type="ChEBI" id="CHEBI:78536"/>
        <dbReference type="ChEBI" id="CHEBI:456215"/>
        <dbReference type="EC" id="6.1.1.1"/>
    </reaction>
</comment>
<dbReference type="PANTHER" id="PTHR11766:SF0">
    <property type="entry name" value="TYROSINE--TRNA LIGASE, MITOCHONDRIAL"/>
    <property type="match status" value="1"/>
</dbReference>
<dbReference type="GO" id="GO:0042803">
    <property type="term" value="F:protein homodimerization activity"/>
    <property type="evidence" value="ECO:0007669"/>
    <property type="project" value="UniProtKB-ARBA"/>
</dbReference>
<dbReference type="PROSITE" id="PS50889">
    <property type="entry name" value="S4"/>
    <property type="match status" value="1"/>
</dbReference>
<dbReference type="CDD" id="cd00805">
    <property type="entry name" value="TyrRS_core"/>
    <property type="match status" value="1"/>
</dbReference>
<dbReference type="FunFam" id="1.10.240.10:FF:000001">
    <property type="entry name" value="Tyrosine--tRNA ligase"/>
    <property type="match status" value="1"/>
</dbReference>
<keyword evidence="5 11" id="KW-0067">ATP-binding</keyword>
<keyword evidence="4 11" id="KW-0547">Nucleotide-binding</keyword>
<feature type="binding site" evidence="11">
    <location>
        <position position="178"/>
    </location>
    <ligand>
        <name>L-tyrosine</name>
        <dbReference type="ChEBI" id="CHEBI:58315"/>
    </ligand>
</feature>
<dbReference type="Pfam" id="PF22421">
    <property type="entry name" value="SYY_C-terminal"/>
    <property type="match status" value="1"/>
</dbReference>
<evidence type="ECO:0000256" key="9">
    <source>
        <dbReference type="ARBA" id="ARBA00048248"/>
    </source>
</evidence>
<evidence type="ECO:0000313" key="15">
    <source>
        <dbReference type="Proteomes" id="UP000215145"/>
    </source>
</evidence>
<evidence type="ECO:0000256" key="11">
    <source>
        <dbReference type="HAMAP-Rule" id="MF_02006"/>
    </source>
</evidence>
<keyword evidence="8 11" id="KW-0030">Aminoacyl-tRNA synthetase</keyword>
<comment type="subunit">
    <text evidence="11">Homodimer.</text>
</comment>
<dbReference type="InterPro" id="IPR024107">
    <property type="entry name" value="Tyr-tRNA-ligase_bac_1"/>
</dbReference>
<dbReference type="Gene3D" id="1.10.240.10">
    <property type="entry name" value="Tyrosyl-Transfer RNA Synthetase"/>
    <property type="match status" value="1"/>
</dbReference>
<evidence type="ECO:0000256" key="5">
    <source>
        <dbReference type="ARBA" id="ARBA00022840"/>
    </source>
</evidence>
<comment type="function">
    <text evidence="11">Catalyzes the attachment of tyrosine to tRNA(Tyr) in a two-step reaction: tyrosine is first activated by ATP to form Tyr-AMP and then transferred to the acceptor end of tRNA(Tyr).</text>
</comment>
<dbReference type="InterPro" id="IPR036986">
    <property type="entry name" value="S4_RNA-bd_sf"/>
</dbReference>
<dbReference type="InterPro" id="IPR014729">
    <property type="entry name" value="Rossmann-like_a/b/a_fold"/>
</dbReference>
<dbReference type="CDD" id="cd00165">
    <property type="entry name" value="S4"/>
    <property type="match status" value="1"/>
</dbReference>
<dbReference type="OrthoDB" id="9804243at2"/>
<dbReference type="GO" id="GO:0006437">
    <property type="term" value="P:tyrosyl-tRNA aminoacylation"/>
    <property type="evidence" value="ECO:0007669"/>
    <property type="project" value="UniProtKB-UniRule"/>
</dbReference>
<evidence type="ECO:0000256" key="4">
    <source>
        <dbReference type="ARBA" id="ARBA00022741"/>
    </source>
</evidence>
<dbReference type="InterPro" id="IPR054608">
    <property type="entry name" value="SYY-like_C"/>
</dbReference>
<reference evidence="14 15" key="1">
    <citation type="submission" date="2017-07" db="EMBL/GenBank/DDBJ databases">
        <title>Paenibacillus herberti R33 genome sequencing and assembly.</title>
        <authorList>
            <person name="Su W."/>
        </authorList>
    </citation>
    <scope>NUCLEOTIDE SEQUENCE [LARGE SCALE GENOMIC DNA]</scope>
    <source>
        <strain evidence="14 15">R33</strain>
    </source>
</reference>
<dbReference type="GO" id="GO:0004831">
    <property type="term" value="F:tyrosine-tRNA ligase activity"/>
    <property type="evidence" value="ECO:0007669"/>
    <property type="project" value="UniProtKB-UniRule"/>
</dbReference>
<dbReference type="GO" id="GO:0003723">
    <property type="term" value="F:RNA binding"/>
    <property type="evidence" value="ECO:0007669"/>
    <property type="project" value="UniProtKB-KW"/>
</dbReference>
<dbReference type="FunFam" id="3.40.50.620:FF:000008">
    <property type="entry name" value="Tyrosine--tRNA ligase"/>
    <property type="match status" value="1"/>
</dbReference>
<dbReference type="Proteomes" id="UP000215145">
    <property type="component" value="Unassembled WGS sequence"/>
</dbReference>
<dbReference type="Gene3D" id="3.40.50.620">
    <property type="entry name" value="HUPs"/>
    <property type="match status" value="1"/>
</dbReference>
<dbReference type="Gene3D" id="3.10.290.10">
    <property type="entry name" value="RNA-binding S4 domain"/>
    <property type="match status" value="1"/>
</dbReference>
<organism evidence="14 15">
    <name type="scientific">Paenibacillus herberti</name>
    <dbReference type="NCBI Taxonomy" id="1619309"/>
    <lineage>
        <taxon>Bacteria</taxon>
        <taxon>Bacillati</taxon>
        <taxon>Bacillota</taxon>
        <taxon>Bacilli</taxon>
        <taxon>Bacillales</taxon>
        <taxon>Paenibacillaceae</taxon>
        <taxon>Paenibacillus</taxon>
    </lineage>
</organism>
<dbReference type="GO" id="GO:0005829">
    <property type="term" value="C:cytosol"/>
    <property type="evidence" value="ECO:0007669"/>
    <property type="project" value="TreeGrafter"/>
</dbReference>
<dbReference type="SMART" id="SM00363">
    <property type="entry name" value="S4"/>
    <property type="match status" value="1"/>
</dbReference>
<evidence type="ECO:0000256" key="2">
    <source>
        <dbReference type="ARBA" id="ARBA00022490"/>
    </source>
</evidence>
<evidence type="ECO:0000256" key="12">
    <source>
        <dbReference type="PROSITE-ProRule" id="PRU00182"/>
    </source>
</evidence>
<dbReference type="EMBL" id="NMUQ01000003">
    <property type="protein sequence ID" value="OXM13468.1"/>
    <property type="molecule type" value="Genomic_DNA"/>
</dbReference>
<dbReference type="HAMAP" id="MF_02006">
    <property type="entry name" value="Tyr_tRNA_synth_type1"/>
    <property type="match status" value="1"/>
</dbReference>
<comment type="similarity">
    <text evidence="10 11">Belongs to the class-I aminoacyl-tRNA synthetase family. TyrS type 1 subfamily.</text>
</comment>
<gene>
    <name evidence="11" type="primary">tyrS</name>
    <name evidence="14" type="ORF">CGZ75_20720</name>
</gene>
<evidence type="ECO:0000256" key="8">
    <source>
        <dbReference type="ARBA" id="ARBA00023146"/>
    </source>
</evidence>
<dbReference type="GO" id="GO:0005524">
    <property type="term" value="F:ATP binding"/>
    <property type="evidence" value="ECO:0007669"/>
    <property type="project" value="UniProtKB-UniRule"/>
</dbReference>
<feature type="binding site" evidence="11">
    <location>
        <position position="241"/>
    </location>
    <ligand>
        <name>ATP</name>
        <dbReference type="ChEBI" id="CHEBI:30616"/>
    </ligand>
</feature>
<dbReference type="InterPro" id="IPR024088">
    <property type="entry name" value="Tyr-tRNA-ligase_bac-type"/>
</dbReference>
<keyword evidence="3 11" id="KW-0436">Ligase</keyword>
<sequence length="428" mass="47320">MAQQQAAVNAALLEDLEYRGLVYQVTNREELSQKMSEGPVTLYCGFDPTADSLHIGSLLPILMLRRFQQAGHNSIALVGGGTGLIGDPSGRSTERSLNTDDTVAGWTESLKRQLSRFLDFETEQNPAQLVSNYDWLASLDIITFLRDIGKNFTVNYMLAKDSVDSRLANGISFTEFSYMILQAYDFYKLNRDHGVNLQLGGSDQWGNITAGLDLIGKTGGSGAYGITMPLVTKSDGKKFGKSESGAVWLDRSKTSAYQFYQFWINTDDSDVIRFLKYFTFLSREEVGALEALVASQPEKREAQRELARQVTRIVHGEEAVVSAEKITAALFSGDVTQLSEAELVEALQDMPTTVVSGSAETGLIDLLVETKAAPSRRQAKQDIESGAVYVNGVKQTSIDTALTAEHRLHGRYIVLRRGKKNYYLVKFE</sequence>
<keyword evidence="2 11" id="KW-0963">Cytoplasm</keyword>
<evidence type="ECO:0000256" key="6">
    <source>
        <dbReference type="ARBA" id="ARBA00022884"/>
    </source>
</evidence>
<feature type="short sequence motif" description="'KMSKS' region" evidence="11">
    <location>
        <begin position="238"/>
        <end position="242"/>
    </location>
</feature>
<proteinExistence type="inferred from homology"/>
<evidence type="ECO:0000256" key="3">
    <source>
        <dbReference type="ARBA" id="ARBA00022598"/>
    </source>
</evidence>
<keyword evidence="7 11" id="KW-0648">Protein biosynthesis</keyword>
<dbReference type="InterPro" id="IPR002942">
    <property type="entry name" value="S4_RNA-bd"/>
</dbReference>
<dbReference type="SUPFAM" id="SSF52374">
    <property type="entry name" value="Nucleotidylyl transferase"/>
    <property type="match status" value="1"/>
</dbReference>
<feature type="domain" description="RNA-binding S4" evidence="13">
    <location>
        <begin position="361"/>
        <end position="423"/>
    </location>
</feature>
<evidence type="ECO:0000259" key="13">
    <source>
        <dbReference type="SMART" id="SM00363"/>
    </source>
</evidence>
<feature type="binding site" evidence="11">
    <location>
        <position position="182"/>
    </location>
    <ligand>
        <name>L-tyrosine</name>
        <dbReference type="ChEBI" id="CHEBI:58315"/>
    </ligand>
</feature>
<evidence type="ECO:0000256" key="7">
    <source>
        <dbReference type="ARBA" id="ARBA00022917"/>
    </source>
</evidence>
<dbReference type="InterPro" id="IPR002307">
    <property type="entry name" value="Tyr-tRNA-ligase"/>
</dbReference>
<accession>A0A229NUE5</accession>
<dbReference type="PANTHER" id="PTHR11766">
    <property type="entry name" value="TYROSYL-TRNA SYNTHETASE"/>
    <property type="match status" value="1"/>
</dbReference>
<name>A0A229NUE5_9BACL</name>
<keyword evidence="15" id="KW-1185">Reference proteome</keyword>